<proteinExistence type="predicted"/>
<organism evidence="4 5">
    <name type="scientific">Paenibacillus sepulcri</name>
    <dbReference type="NCBI Taxonomy" id="359917"/>
    <lineage>
        <taxon>Bacteria</taxon>
        <taxon>Bacillati</taxon>
        <taxon>Bacillota</taxon>
        <taxon>Bacilli</taxon>
        <taxon>Bacillales</taxon>
        <taxon>Paenibacillaceae</taxon>
        <taxon>Paenibacillus</taxon>
    </lineage>
</organism>
<dbReference type="Pfam" id="PF12010">
    <property type="entry name" value="DUF3502"/>
    <property type="match status" value="1"/>
</dbReference>
<evidence type="ECO:0000256" key="1">
    <source>
        <dbReference type="SAM" id="MobiDB-lite"/>
    </source>
</evidence>
<accession>A0ABS7BXC9</accession>
<evidence type="ECO:0000256" key="2">
    <source>
        <dbReference type="SAM" id="SignalP"/>
    </source>
</evidence>
<dbReference type="Proteomes" id="UP001519887">
    <property type="component" value="Unassembled WGS sequence"/>
</dbReference>
<comment type="caution">
    <text evidence="4">The sequence shown here is derived from an EMBL/GenBank/DDBJ whole genome shotgun (WGS) entry which is preliminary data.</text>
</comment>
<dbReference type="EMBL" id="JAHZIK010000059">
    <property type="protein sequence ID" value="MBW7453306.1"/>
    <property type="molecule type" value="Genomic_DNA"/>
</dbReference>
<gene>
    <name evidence="4" type="ORF">K0U00_04565</name>
</gene>
<feature type="chain" id="PRO_5047488258" evidence="2">
    <location>
        <begin position="25"/>
        <end position="535"/>
    </location>
</feature>
<dbReference type="PROSITE" id="PS51257">
    <property type="entry name" value="PROKAR_LIPOPROTEIN"/>
    <property type="match status" value="1"/>
</dbReference>
<feature type="domain" description="DUF3502" evidence="3">
    <location>
        <begin position="464"/>
        <end position="532"/>
    </location>
</feature>
<evidence type="ECO:0000313" key="4">
    <source>
        <dbReference type="EMBL" id="MBW7453306.1"/>
    </source>
</evidence>
<keyword evidence="5" id="KW-1185">Reference proteome</keyword>
<protein>
    <submittedName>
        <fullName evidence="4">Extracellular solute-binding protein</fullName>
    </submittedName>
</protein>
<feature type="region of interest" description="Disordered" evidence="1">
    <location>
        <begin position="29"/>
        <end position="57"/>
    </location>
</feature>
<evidence type="ECO:0000259" key="3">
    <source>
        <dbReference type="Pfam" id="PF12010"/>
    </source>
</evidence>
<keyword evidence="2" id="KW-0732">Signal</keyword>
<reference evidence="4 5" key="1">
    <citation type="submission" date="2021-07" db="EMBL/GenBank/DDBJ databases">
        <title>Paenibacillus radiodurans sp. nov., isolated from the southeastern edge of Tengger Desert.</title>
        <authorList>
            <person name="Zhang G."/>
        </authorList>
    </citation>
    <scope>NUCLEOTIDE SEQUENCE [LARGE SCALE GENOMIC DNA]</scope>
    <source>
        <strain evidence="4 5">CCM 7311</strain>
    </source>
</reference>
<name>A0ABS7BXC9_9BACL</name>
<dbReference type="RefSeq" id="WP_210045913.1">
    <property type="nucleotide sequence ID" value="NZ_JBHLVU010000015.1"/>
</dbReference>
<sequence>MKRISKTRKTVLVIMLFLISLMTACTGSGENSGKSPPANEKSGNGNQPAEGGQSASGVDLSKKVNLKMYLLGDKPADGDVVLAELNKLILRDLNAEMTIEYLPWSDWQQKYPLILASGENVDLIYTSDWALYQQEAAKGAFVEVTDDILKKYLPLTAEKQDKVSLDQGRLNGKLYFVPRSNATYTGESAVLIRGDLREKYGLAELQSVNDLENYYKAVAANEKGIFPLANSLDNDSKSITFGQARNNVTVYTTMVGVGEFSYLYKEGETFSVDKVSYNFFQPDYPDWAKKMKSWADSGYWSKNALVNKTEARDAFESGTSASMVWNIGTLAVSADKVLQEHPEWKPEIYDVTPDSIKQLGLYTNDGMAVAYTSQNVERSFILLDKLKFDKAYNELFIYGVEGKHWIAEGDDKYKPGPDFDKFKGGQNGTWGVNNSENLRTLVGENPAVAQMQEAWVPKTVHPVTEGFKFDPAKVKSELATFMSLEAKYGPLLDLGLVSNVEETLAEFKDQAMKAGFEKIDQELKAQLDAFVKSKQ</sequence>
<evidence type="ECO:0000313" key="5">
    <source>
        <dbReference type="Proteomes" id="UP001519887"/>
    </source>
</evidence>
<dbReference type="InterPro" id="IPR022627">
    <property type="entry name" value="DUF3502"/>
</dbReference>
<dbReference type="Gene3D" id="3.40.190.10">
    <property type="entry name" value="Periplasmic binding protein-like II"/>
    <property type="match status" value="2"/>
</dbReference>
<feature type="signal peptide" evidence="2">
    <location>
        <begin position="1"/>
        <end position="24"/>
    </location>
</feature>
<dbReference type="SUPFAM" id="SSF53850">
    <property type="entry name" value="Periplasmic binding protein-like II"/>
    <property type="match status" value="1"/>
</dbReference>